<comment type="caution">
    <text evidence="13">The sequence shown here is derived from an EMBL/GenBank/DDBJ whole genome shotgun (WGS) entry which is preliminary data.</text>
</comment>
<dbReference type="Proteomes" id="UP000076503">
    <property type="component" value="Unassembled WGS sequence"/>
</dbReference>
<dbReference type="GO" id="GO:0050661">
    <property type="term" value="F:NADP binding"/>
    <property type="evidence" value="ECO:0007669"/>
    <property type="project" value="TreeGrafter"/>
</dbReference>
<name>A0A167F036_9GAMM</name>
<evidence type="ECO:0000256" key="3">
    <source>
        <dbReference type="ARBA" id="ARBA00013014"/>
    </source>
</evidence>
<dbReference type="InterPro" id="IPR050838">
    <property type="entry name" value="Ketopantoate_reductase"/>
</dbReference>
<accession>A0A167F036</accession>
<sequence>MSQVYILGCGAVGLLLAEKLAKEHSVTLITRNLSYQAFLFVQGKEQTHLDIKVTTLDQLSEKIHTCIIPVKAYQIEQAISDITPHLSDNANLILSHNGMHDLLSIQTQLAPKHALFFFSTSMGGMKPTPNSVIFKGHGLSQLGACNQIAKKRLNTLYQTWFATHFDPIEVVDDINLIRWQKLCVNIAINPLTALYQCQNGALRAPKYARKVLNLLNETCEIARLEGVELQLSEELTRVYHVMTLTAKNTSSMAQDIKLNRRSEIDAICGFVATMAKRHSRQAPQNERLWQQIKQKEQV</sequence>
<evidence type="ECO:0000256" key="9">
    <source>
        <dbReference type="ARBA" id="ARBA00048793"/>
    </source>
</evidence>
<evidence type="ECO:0000256" key="10">
    <source>
        <dbReference type="RuleBase" id="RU362068"/>
    </source>
</evidence>
<evidence type="ECO:0000256" key="7">
    <source>
        <dbReference type="ARBA" id="ARBA00023002"/>
    </source>
</evidence>
<dbReference type="Gene3D" id="3.40.50.720">
    <property type="entry name" value="NAD(P)-binding Rossmann-like Domain"/>
    <property type="match status" value="1"/>
</dbReference>
<dbReference type="GO" id="GO:0005737">
    <property type="term" value="C:cytoplasm"/>
    <property type="evidence" value="ECO:0007669"/>
    <property type="project" value="TreeGrafter"/>
</dbReference>
<dbReference type="InterPro" id="IPR003710">
    <property type="entry name" value="ApbA"/>
</dbReference>
<dbReference type="PATRIC" id="fig|1365251.3.peg.1947"/>
<comment type="pathway">
    <text evidence="1 10">Cofactor biosynthesis; (R)-pantothenate biosynthesis; (R)-pantoate from 3-methyl-2-oxobutanoate: step 2/2.</text>
</comment>
<comment type="similarity">
    <text evidence="2 10">Belongs to the ketopantoate reductase family.</text>
</comment>
<dbReference type="GO" id="GO:0008677">
    <property type="term" value="F:2-dehydropantoate 2-reductase activity"/>
    <property type="evidence" value="ECO:0007669"/>
    <property type="project" value="UniProtKB-EC"/>
</dbReference>
<dbReference type="SUPFAM" id="SSF51735">
    <property type="entry name" value="NAD(P)-binding Rossmann-fold domains"/>
    <property type="match status" value="1"/>
</dbReference>
<dbReference type="InterPro" id="IPR008927">
    <property type="entry name" value="6-PGluconate_DH-like_C_sf"/>
</dbReference>
<dbReference type="EMBL" id="AUXZ01000068">
    <property type="protein sequence ID" value="KZN51434.1"/>
    <property type="molecule type" value="Genomic_DNA"/>
</dbReference>
<dbReference type="SUPFAM" id="SSF48179">
    <property type="entry name" value="6-phosphogluconate dehydrogenase C-terminal domain-like"/>
    <property type="match status" value="1"/>
</dbReference>
<gene>
    <name evidence="13" type="ORF">N476_13685</name>
</gene>
<proteinExistence type="inferred from homology"/>
<dbReference type="PANTHER" id="PTHR43765:SF2">
    <property type="entry name" value="2-DEHYDROPANTOATE 2-REDUCTASE"/>
    <property type="match status" value="1"/>
</dbReference>
<evidence type="ECO:0000313" key="14">
    <source>
        <dbReference type="Proteomes" id="UP000076503"/>
    </source>
</evidence>
<evidence type="ECO:0000259" key="12">
    <source>
        <dbReference type="Pfam" id="PF08546"/>
    </source>
</evidence>
<dbReference type="RefSeq" id="WP_063361480.1">
    <property type="nucleotide sequence ID" value="NZ_AUXZ01000068.1"/>
</dbReference>
<evidence type="ECO:0000256" key="5">
    <source>
        <dbReference type="ARBA" id="ARBA00022655"/>
    </source>
</evidence>
<evidence type="ECO:0000256" key="4">
    <source>
        <dbReference type="ARBA" id="ARBA00019465"/>
    </source>
</evidence>
<dbReference type="InterPro" id="IPR036291">
    <property type="entry name" value="NAD(P)-bd_dom_sf"/>
</dbReference>
<dbReference type="InterPro" id="IPR013752">
    <property type="entry name" value="KPA_reductase"/>
</dbReference>
<evidence type="ECO:0000256" key="8">
    <source>
        <dbReference type="ARBA" id="ARBA00032024"/>
    </source>
</evidence>
<dbReference type="Pfam" id="PF02558">
    <property type="entry name" value="ApbA"/>
    <property type="match status" value="1"/>
</dbReference>
<reference evidence="13 14" key="1">
    <citation type="submission" date="2013-07" db="EMBL/GenBank/DDBJ databases">
        <title>Comparative Genomic and Metabolomic Analysis of Twelve Strains of Pseudoalteromonas luteoviolacea.</title>
        <authorList>
            <person name="Vynne N.G."/>
            <person name="Mansson M."/>
            <person name="Gram L."/>
        </authorList>
    </citation>
    <scope>NUCLEOTIDE SEQUENCE [LARGE SCALE GENOMIC DNA]</scope>
    <source>
        <strain evidence="13 14">H33</strain>
    </source>
</reference>
<dbReference type="GO" id="GO:0015940">
    <property type="term" value="P:pantothenate biosynthetic process"/>
    <property type="evidence" value="ECO:0007669"/>
    <property type="project" value="UniProtKB-UniPathway"/>
</dbReference>
<evidence type="ECO:0000256" key="6">
    <source>
        <dbReference type="ARBA" id="ARBA00022857"/>
    </source>
</evidence>
<dbReference type="AlphaFoldDB" id="A0A167F036"/>
<dbReference type="PANTHER" id="PTHR43765">
    <property type="entry name" value="2-DEHYDROPANTOATE 2-REDUCTASE-RELATED"/>
    <property type="match status" value="1"/>
</dbReference>
<evidence type="ECO:0000256" key="2">
    <source>
        <dbReference type="ARBA" id="ARBA00007870"/>
    </source>
</evidence>
<comment type="function">
    <text evidence="10">Catalyzes the NADPH-dependent reduction of ketopantoate into pantoic acid.</text>
</comment>
<keyword evidence="7 10" id="KW-0560">Oxidoreductase</keyword>
<dbReference type="Pfam" id="PF08546">
    <property type="entry name" value="ApbA_C"/>
    <property type="match status" value="1"/>
</dbReference>
<feature type="domain" description="Ketopantoate reductase C-terminal" evidence="12">
    <location>
        <begin position="173"/>
        <end position="296"/>
    </location>
</feature>
<dbReference type="Gene3D" id="1.10.1040.10">
    <property type="entry name" value="N-(1-d-carboxylethyl)-l-norvaline Dehydrogenase, domain 2"/>
    <property type="match status" value="1"/>
</dbReference>
<evidence type="ECO:0000256" key="1">
    <source>
        <dbReference type="ARBA" id="ARBA00004994"/>
    </source>
</evidence>
<dbReference type="OrthoDB" id="6530772at2"/>
<evidence type="ECO:0000313" key="13">
    <source>
        <dbReference type="EMBL" id="KZN51434.1"/>
    </source>
</evidence>
<dbReference type="InterPro" id="IPR013332">
    <property type="entry name" value="KPR_N"/>
</dbReference>
<keyword evidence="6 10" id="KW-0521">NADP</keyword>
<comment type="catalytic activity">
    <reaction evidence="9 10">
        <text>(R)-pantoate + NADP(+) = 2-dehydropantoate + NADPH + H(+)</text>
        <dbReference type="Rhea" id="RHEA:16233"/>
        <dbReference type="ChEBI" id="CHEBI:11561"/>
        <dbReference type="ChEBI" id="CHEBI:15378"/>
        <dbReference type="ChEBI" id="CHEBI:15980"/>
        <dbReference type="ChEBI" id="CHEBI:57783"/>
        <dbReference type="ChEBI" id="CHEBI:58349"/>
        <dbReference type="EC" id="1.1.1.169"/>
    </reaction>
</comment>
<keyword evidence="5 10" id="KW-0566">Pantothenate biosynthesis</keyword>
<dbReference type="UniPathway" id="UPA00028">
    <property type="reaction ID" value="UER00004"/>
</dbReference>
<feature type="domain" description="Ketopantoate reductase N-terminal" evidence="11">
    <location>
        <begin position="4"/>
        <end position="145"/>
    </location>
</feature>
<organism evidence="13 14">
    <name type="scientific">Pseudoalteromonas luteoviolacea H33</name>
    <dbReference type="NCBI Taxonomy" id="1365251"/>
    <lineage>
        <taxon>Bacteria</taxon>
        <taxon>Pseudomonadati</taxon>
        <taxon>Pseudomonadota</taxon>
        <taxon>Gammaproteobacteria</taxon>
        <taxon>Alteromonadales</taxon>
        <taxon>Pseudoalteromonadaceae</taxon>
        <taxon>Pseudoalteromonas</taxon>
    </lineage>
</organism>
<dbReference type="InterPro" id="IPR013328">
    <property type="entry name" value="6PGD_dom2"/>
</dbReference>
<dbReference type="NCBIfam" id="TIGR00745">
    <property type="entry name" value="apbA_panE"/>
    <property type="match status" value="1"/>
</dbReference>
<dbReference type="EC" id="1.1.1.169" evidence="3 10"/>
<protein>
    <recommendedName>
        <fullName evidence="4 10">2-dehydropantoate 2-reductase</fullName>
        <ecNumber evidence="3 10">1.1.1.169</ecNumber>
    </recommendedName>
    <alternativeName>
        <fullName evidence="8 10">Ketopantoate reductase</fullName>
    </alternativeName>
</protein>
<evidence type="ECO:0000259" key="11">
    <source>
        <dbReference type="Pfam" id="PF02558"/>
    </source>
</evidence>